<feature type="region of interest" description="Disordered" evidence="4">
    <location>
        <begin position="1"/>
        <end position="33"/>
    </location>
</feature>
<keyword evidence="6" id="KW-1185">Reference proteome</keyword>
<dbReference type="PANTHER" id="PTHR12940">
    <property type="entry name" value="ES-2 PROTEIN - RELATED"/>
    <property type="match status" value="1"/>
</dbReference>
<name>A0ABR1LKD8_9PEZI</name>
<comment type="similarity">
    <text evidence="2">Belongs to the ESS2 family.</text>
</comment>
<reference evidence="5 6" key="1">
    <citation type="submission" date="2024-04" db="EMBL/GenBank/DDBJ databases">
        <title>Phyllosticta paracitricarpa is synonymous to the EU quarantine fungus P. citricarpa based on phylogenomic analyses.</title>
        <authorList>
            <consortium name="Lawrence Berkeley National Laboratory"/>
            <person name="Van Ingen-Buijs V.A."/>
            <person name="Van Westerhoven A.C."/>
            <person name="Haridas S."/>
            <person name="Skiadas P."/>
            <person name="Martin F."/>
            <person name="Groenewald J.Z."/>
            <person name="Crous P.W."/>
            <person name="Seidl M.F."/>
        </authorList>
    </citation>
    <scope>NUCLEOTIDE SEQUENCE [LARGE SCALE GENOMIC DNA]</scope>
    <source>
        <strain evidence="5 6">CBS 122670</strain>
    </source>
</reference>
<feature type="region of interest" description="Disordered" evidence="4">
    <location>
        <begin position="477"/>
        <end position="533"/>
    </location>
</feature>
<evidence type="ECO:0000256" key="4">
    <source>
        <dbReference type="SAM" id="MobiDB-lite"/>
    </source>
</evidence>
<evidence type="ECO:0000313" key="5">
    <source>
        <dbReference type="EMBL" id="KAK7535658.1"/>
    </source>
</evidence>
<comment type="subcellular location">
    <subcellularLocation>
        <location evidence="1">Nucleus</location>
    </subcellularLocation>
</comment>
<feature type="region of interest" description="Disordered" evidence="4">
    <location>
        <begin position="214"/>
        <end position="254"/>
    </location>
</feature>
<evidence type="ECO:0000313" key="6">
    <source>
        <dbReference type="Proteomes" id="UP001365128"/>
    </source>
</evidence>
<feature type="compositionally biased region" description="Basic and acidic residues" evidence="4">
    <location>
        <begin position="503"/>
        <end position="514"/>
    </location>
</feature>
<protein>
    <submittedName>
        <fullName evidence="5">Nuclear protein DGCR14</fullName>
    </submittedName>
</protein>
<dbReference type="Pfam" id="PF09751">
    <property type="entry name" value="Es2"/>
    <property type="match status" value="1"/>
</dbReference>
<comment type="caution">
    <text evidence="5">The sequence shown here is derived from an EMBL/GenBank/DDBJ whole genome shotgun (WGS) entry which is preliminary data.</text>
</comment>
<organism evidence="5 6">
    <name type="scientific">Phyllosticta citricarpa</name>
    <dbReference type="NCBI Taxonomy" id="55181"/>
    <lineage>
        <taxon>Eukaryota</taxon>
        <taxon>Fungi</taxon>
        <taxon>Dikarya</taxon>
        <taxon>Ascomycota</taxon>
        <taxon>Pezizomycotina</taxon>
        <taxon>Dothideomycetes</taxon>
        <taxon>Dothideomycetes incertae sedis</taxon>
        <taxon>Botryosphaeriales</taxon>
        <taxon>Phyllostictaceae</taxon>
        <taxon>Phyllosticta</taxon>
    </lineage>
</organism>
<feature type="region of interest" description="Disordered" evidence="4">
    <location>
        <begin position="370"/>
        <end position="465"/>
    </location>
</feature>
<proteinExistence type="inferred from homology"/>
<gene>
    <name evidence="5" type="ORF">IWX46DRAFT_610832</name>
</gene>
<dbReference type="InterPro" id="IPR019148">
    <property type="entry name" value="Nuclear_protein_DGCR14_ESS-2"/>
</dbReference>
<feature type="compositionally biased region" description="Gly residues" evidence="4">
    <location>
        <begin position="524"/>
        <end position="533"/>
    </location>
</feature>
<evidence type="ECO:0000256" key="3">
    <source>
        <dbReference type="ARBA" id="ARBA00023242"/>
    </source>
</evidence>
<dbReference type="Proteomes" id="UP001365128">
    <property type="component" value="Unassembled WGS sequence"/>
</dbReference>
<sequence>MATHDGPSQALTKRNAETALMPPPPVPKRIKRPPKVLDEDTYTTALDHIIARDFFPGLLETEAQQEYIDALDSHNDEWIAEAGRKLTQVMTPGPDGRRMFTPRRGTGFATPLRARVMGDTPREWAGETPCSVKGKEVDWGKSKDDADLEKMKKMGLGSFQAKYTSEDNESFNKLLDKQNQKRADAYAWLWHGNKIPSGGQIAYREREQKLLEASKEPRRIRNNDRALVKRDPEKEADDDARRAMPEHRASAPRNALMFAPDSIEDMHPTRAQDAEARSNMPPKQVVYNNTRLQPPCELHPTADSVPASPSLSAVNDAIAGRPRPSASEAAYTGSETPRVNGYAFVDADDPDPEPDPVPEADKSLLQKLGITAGDAGPNPFTIKQASKREELHHRLVDKTLKSKKEASGGGSGTGTGTGAAHNRLAALRGEQLTAATSNKTPTPKFASSPIVAARPRAGGGGAGALTPAAQRLFDRVGNTPKRKESAWSSAFGGSSSLTPRGRTPGEKAARERVRWTPTPKVRRGGGGGGGGGA</sequence>
<keyword evidence="3" id="KW-0539">Nucleus</keyword>
<feature type="compositionally biased region" description="Basic and acidic residues" evidence="4">
    <location>
        <begin position="386"/>
        <end position="406"/>
    </location>
</feature>
<feature type="compositionally biased region" description="Low complexity" evidence="4">
    <location>
        <begin position="486"/>
        <end position="496"/>
    </location>
</feature>
<dbReference type="EMBL" id="JBBPDW010000038">
    <property type="protein sequence ID" value="KAK7535658.1"/>
    <property type="molecule type" value="Genomic_DNA"/>
</dbReference>
<evidence type="ECO:0000256" key="2">
    <source>
        <dbReference type="ARBA" id="ARBA00009072"/>
    </source>
</evidence>
<feature type="compositionally biased region" description="Gly residues" evidence="4">
    <location>
        <begin position="407"/>
        <end position="417"/>
    </location>
</feature>
<dbReference type="PANTHER" id="PTHR12940:SF0">
    <property type="entry name" value="SPLICING FACTOR ESS-2 HOMOLOG"/>
    <property type="match status" value="1"/>
</dbReference>
<evidence type="ECO:0000256" key="1">
    <source>
        <dbReference type="ARBA" id="ARBA00004123"/>
    </source>
</evidence>
<feature type="compositionally biased region" description="Basic and acidic residues" evidence="4">
    <location>
        <begin position="214"/>
        <end position="249"/>
    </location>
</feature>
<accession>A0ABR1LKD8</accession>